<keyword evidence="7" id="KW-0862">Zinc</keyword>
<feature type="binding site" evidence="7">
    <location>
        <position position="74"/>
    </location>
    <ligand>
        <name>Zn(2+)</name>
        <dbReference type="ChEBI" id="CHEBI:29105"/>
        <label>1</label>
    </ligand>
</feature>
<dbReference type="NCBIfam" id="TIGR01879">
    <property type="entry name" value="hydantase"/>
    <property type="match status" value="1"/>
</dbReference>
<evidence type="ECO:0000256" key="3">
    <source>
        <dbReference type="ARBA" id="ARBA00011738"/>
    </source>
</evidence>
<proteinExistence type="inferred from homology"/>
<feature type="binding site" evidence="7">
    <location>
        <position position="85"/>
    </location>
    <ligand>
        <name>Zn(2+)</name>
        <dbReference type="ChEBI" id="CHEBI:29105"/>
        <label>2</label>
    </ligand>
</feature>
<dbReference type="KEGG" id="spse:SULPSESMR1_02877"/>
<dbReference type="InterPro" id="IPR036264">
    <property type="entry name" value="Bact_exopeptidase_dim_dom"/>
</dbReference>
<dbReference type="EMBL" id="CP022415">
    <property type="protein sequence ID" value="ASM73658.1"/>
    <property type="molecule type" value="Genomic_DNA"/>
</dbReference>
<accession>A0A221K3S5</accession>
<dbReference type="GO" id="GO:0016813">
    <property type="term" value="F:hydrolase activity, acting on carbon-nitrogen (but not peptide) bonds, in linear amidines"/>
    <property type="evidence" value="ECO:0007669"/>
    <property type="project" value="InterPro"/>
</dbReference>
<dbReference type="PANTHER" id="PTHR32494:SF19">
    <property type="entry name" value="ALLANTOATE DEIMINASE-RELATED"/>
    <property type="match status" value="1"/>
</dbReference>
<feature type="binding site" evidence="7">
    <location>
        <position position="366"/>
    </location>
    <ligand>
        <name>Zn(2+)</name>
        <dbReference type="ChEBI" id="CHEBI:29105"/>
        <label>2</label>
    </ligand>
</feature>
<dbReference type="Pfam" id="PF07687">
    <property type="entry name" value="M20_dimer"/>
    <property type="match status" value="1"/>
</dbReference>
<dbReference type="GO" id="GO:0050538">
    <property type="term" value="F:N-carbamoyl-L-amino-acid hydrolase activity"/>
    <property type="evidence" value="ECO:0007669"/>
    <property type="project" value="UniProtKB-EC"/>
</dbReference>
<keyword evidence="10" id="KW-1185">Reference proteome</keyword>
<evidence type="ECO:0000256" key="6">
    <source>
        <dbReference type="ARBA" id="ARBA00023211"/>
    </source>
</evidence>
<evidence type="ECO:0000259" key="8">
    <source>
        <dbReference type="Pfam" id="PF07687"/>
    </source>
</evidence>
<dbReference type="OrthoDB" id="9808195at2"/>
<dbReference type="GO" id="GO:0046872">
    <property type="term" value="F:metal ion binding"/>
    <property type="evidence" value="ECO:0007669"/>
    <property type="project" value="UniProtKB-KW"/>
</dbReference>
<comment type="cofactor">
    <cofactor evidence="7">
        <name>Zn(2+)</name>
        <dbReference type="ChEBI" id="CHEBI:29105"/>
    </cofactor>
    <text evidence="7">Binds 2 Zn(2+) ions per subunit.</text>
</comment>
<feature type="domain" description="Peptidase M20 dimerisation" evidence="8">
    <location>
        <begin position="194"/>
        <end position="294"/>
    </location>
</feature>
<keyword evidence="6" id="KW-0464">Manganese</keyword>
<comment type="subunit">
    <text evidence="3">Homodimer.</text>
</comment>
<dbReference type="SUPFAM" id="SSF53187">
    <property type="entry name" value="Zn-dependent exopeptidases"/>
    <property type="match status" value="1"/>
</dbReference>
<dbReference type="Pfam" id="PF01546">
    <property type="entry name" value="Peptidase_M20"/>
    <property type="match status" value="1"/>
</dbReference>
<dbReference type="SUPFAM" id="SSF55031">
    <property type="entry name" value="Bacterial exopeptidase dimerisation domain"/>
    <property type="match status" value="1"/>
</dbReference>
<dbReference type="CDD" id="cd03884">
    <property type="entry name" value="M20_bAS"/>
    <property type="match status" value="1"/>
</dbReference>
<dbReference type="Gene3D" id="3.40.630.10">
    <property type="entry name" value="Zn peptidases"/>
    <property type="match status" value="1"/>
</dbReference>
<dbReference type="Gene3D" id="3.30.70.360">
    <property type="match status" value="1"/>
</dbReference>
<reference evidence="9 10" key="1">
    <citation type="submission" date="2017-07" db="EMBL/GenBank/DDBJ databases">
        <title>Genome Sequence of Sulfitobacter pseudonitzschiae Strain SMR1 Isolated from a culture of the Diatom Skeletonema marinoi.</title>
        <authorList>
            <person name="Topel M."/>
            <person name="Pinder M.I.M."/>
            <person name="Johansson O.N."/>
            <person name="Kourtchenko O."/>
            <person name="Godhe A."/>
            <person name="Clarke A.K."/>
        </authorList>
    </citation>
    <scope>NUCLEOTIDE SEQUENCE [LARGE SCALE GENOMIC DNA]</scope>
    <source>
        <strain evidence="9 10">SMR1</strain>
    </source>
</reference>
<evidence type="ECO:0000256" key="4">
    <source>
        <dbReference type="ARBA" id="ARBA00022723"/>
    </source>
</evidence>
<dbReference type="InterPro" id="IPR010158">
    <property type="entry name" value="Amidase_Cbmase"/>
</dbReference>
<name>A0A221K3S5_9RHOB</name>
<dbReference type="InterPro" id="IPR002933">
    <property type="entry name" value="Peptidase_M20"/>
</dbReference>
<dbReference type="InterPro" id="IPR011650">
    <property type="entry name" value="Peptidase_M20_dimer"/>
</dbReference>
<feature type="binding site" evidence="7">
    <location>
        <position position="85"/>
    </location>
    <ligand>
        <name>Zn(2+)</name>
        <dbReference type="ChEBI" id="CHEBI:29105"/>
        <label>1</label>
    </ligand>
</feature>
<keyword evidence="4 7" id="KW-0479">Metal-binding</keyword>
<dbReference type="AlphaFoldDB" id="A0A221K3S5"/>
<evidence type="ECO:0000256" key="2">
    <source>
        <dbReference type="ARBA" id="ARBA00006153"/>
    </source>
</evidence>
<dbReference type="STRING" id="1402135.SAMN05444149_104521"/>
<protein>
    <submittedName>
        <fullName evidence="9">N-carbamoyl-L-amino acid hydrolase</fullName>
        <ecNumber evidence="9">3.5.1.87</ecNumber>
    </submittedName>
</protein>
<sequence>MQVDGQRFLKDLHMLRSFGAQGVGVVRPAYSEPDVAARDWLADQMRDAGLRVEMDAMGNLFGLAEGPSLLLGSHSDSQPTGGWLDGALGVIAALEIARAAGGGVSVVSFQDEEGRFGVTTGSAVWSGNLALDTADGLLDHSGVSLADARQAVAGMVTGDVDSAQFTGFIEMHIEQGPYLEANAEQIGVVSQIVGIRDMAVTLTGQQNHAGTTPMHLRQDAFQALSAFNTALNDRLRNVVTPSTVWTIGHVSLSPNASSIVPGQVRFSMQWRDGDGDRLLRMETIIRELAAEIAQERNMKLDFGPMLGLEPVQMDDGLRSALETAAEAEAPGKWRKMPSGALHDATNVSKLMPVAMLFVPSIGGISHAFEEDTAEEDLVTGLRVMARAVDQVLAG</sequence>
<dbReference type="PIRSF" id="PIRSF001235">
    <property type="entry name" value="Amidase_carbamoylase"/>
    <property type="match status" value="1"/>
</dbReference>
<dbReference type="PANTHER" id="PTHR32494">
    <property type="entry name" value="ALLANTOATE DEIMINASE-RELATED"/>
    <property type="match status" value="1"/>
</dbReference>
<feature type="binding site" evidence="7">
    <location>
        <position position="172"/>
    </location>
    <ligand>
        <name>Zn(2+)</name>
        <dbReference type="ChEBI" id="CHEBI:29105"/>
        <label>1</label>
    </ligand>
</feature>
<evidence type="ECO:0000256" key="7">
    <source>
        <dbReference type="PIRSR" id="PIRSR001235-1"/>
    </source>
</evidence>
<dbReference type="EC" id="3.5.1.87" evidence="9"/>
<comment type="similarity">
    <text evidence="2">Belongs to the peptidase M20 family.</text>
</comment>
<dbReference type="Proteomes" id="UP000199754">
    <property type="component" value="Chromosome"/>
</dbReference>
<evidence type="ECO:0000256" key="1">
    <source>
        <dbReference type="ARBA" id="ARBA00001936"/>
    </source>
</evidence>
<dbReference type="RefSeq" id="WP_089421409.1">
    <property type="nucleotide sequence ID" value="NZ_CP022415.1"/>
</dbReference>
<evidence type="ECO:0000256" key="5">
    <source>
        <dbReference type="ARBA" id="ARBA00022801"/>
    </source>
</evidence>
<comment type="cofactor">
    <cofactor evidence="1">
        <name>Mn(2+)</name>
        <dbReference type="ChEBI" id="CHEBI:29035"/>
    </cofactor>
</comment>
<organism evidence="9 10">
    <name type="scientific">Pseudosulfitobacter pseudonitzschiae</name>
    <dbReference type="NCBI Taxonomy" id="1402135"/>
    <lineage>
        <taxon>Bacteria</taxon>
        <taxon>Pseudomonadati</taxon>
        <taxon>Pseudomonadota</taxon>
        <taxon>Alphaproteobacteria</taxon>
        <taxon>Rhodobacterales</taxon>
        <taxon>Roseobacteraceae</taxon>
        <taxon>Pseudosulfitobacter</taxon>
    </lineage>
</organism>
<feature type="binding site" evidence="7">
    <location>
        <position position="113"/>
    </location>
    <ligand>
        <name>Zn(2+)</name>
        <dbReference type="ChEBI" id="CHEBI:29105"/>
        <label>2</label>
    </ligand>
</feature>
<evidence type="ECO:0000313" key="9">
    <source>
        <dbReference type="EMBL" id="ASM73658.1"/>
    </source>
</evidence>
<evidence type="ECO:0000313" key="10">
    <source>
        <dbReference type="Proteomes" id="UP000199754"/>
    </source>
</evidence>
<keyword evidence="5 9" id="KW-0378">Hydrolase</keyword>
<gene>
    <name evidence="9" type="primary">amaB</name>
    <name evidence="9" type="ORF">SULPSESMR1_02877</name>
</gene>